<evidence type="ECO:0000256" key="5">
    <source>
        <dbReference type="HAMAP-Rule" id="MF_00378"/>
    </source>
</evidence>
<keyword evidence="2 5" id="KW-0540">Nuclease</keyword>
<keyword evidence="4 5" id="KW-0269">Exonuclease</keyword>
<evidence type="ECO:0000256" key="3">
    <source>
        <dbReference type="ARBA" id="ARBA00022801"/>
    </source>
</evidence>
<protein>
    <recommendedName>
        <fullName evidence="5">Exodeoxyribonuclease 7 large subunit</fullName>
        <ecNumber evidence="5">3.1.11.6</ecNumber>
    </recommendedName>
    <alternativeName>
        <fullName evidence="5">Exodeoxyribonuclease VII large subunit</fullName>
        <shortName evidence="5">Exonuclease VII large subunit</shortName>
    </alternativeName>
</protein>
<dbReference type="InterPro" id="IPR003753">
    <property type="entry name" value="Exonuc_VII_L"/>
</dbReference>
<dbReference type="Proteomes" id="UP000323337">
    <property type="component" value="Unassembled WGS sequence"/>
</dbReference>
<evidence type="ECO:0000256" key="1">
    <source>
        <dbReference type="ARBA" id="ARBA00022490"/>
    </source>
</evidence>
<dbReference type="HAMAP" id="MF_00378">
    <property type="entry name" value="Exonuc_7_L"/>
    <property type="match status" value="1"/>
</dbReference>
<dbReference type="GO" id="GO:0005737">
    <property type="term" value="C:cytoplasm"/>
    <property type="evidence" value="ECO:0007669"/>
    <property type="project" value="UniProtKB-SubCell"/>
</dbReference>
<keyword evidence="1 5" id="KW-0963">Cytoplasm</keyword>
<dbReference type="EC" id="3.1.11.6" evidence="5"/>
<dbReference type="GO" id="GO:0008855">
    <property type="term" value="F:exodeoxyribonuclease VII activity"/>
    <property type="evidence" value="ECO:0007669"/>
    <property type="project" value="UniProtKB-UniRule"/>
</dbReference>
<dbReference type="Gene3D" id="2.40.50.1010">
    <property type="match status" value="1"/>
</dbReference>
<accession>A0A5D0MNH8</accession>
<dbReference type="CDD" id="cd04489">
    <property type="entry name" value="ExoVII_LU_OBF"/>
    <property type="match status" value="1"/>
</dbReference>
<sequence length="449" mass="50999">MKAYTVTEITKAIKNLIEQTFSSPVIVTGEVSNFSTSPAGHQYFILKDENSQIKCVFFKRYNLLNRDYSIKNGDKVSVYGDLSVFEAGGNYQIVAKKIEYSAEGEFYKKFEETKKKLEQEGLFHEDLKKTVPTFVKKIAVVTSPSGAAIKDFIITTKRNNAAFEIDIWPATVQGASAAGEIEKNILKAGSRGEDYDVLVLMRGGGSLEDLAVFNEENVARALRKVEVPTISAIGHQRDFTICDFTADLRVATPTAAASYLSEGYLYYEKNVNEFRKRLARYMEQVIISRSQKLDNYMAVLDKNSPYNRISLYRSELERSRQLMMNNLRNKLQEGYSRLNLCNVSLAAKKPVNVVREKMSEVERYENYLLRSVTNRLNYDNERLKGIFGRLRTMNPENVISRGYALVYKEGFVVGSLNLIKLDDEVEIRMKGGYINAFVTGKKHLEDTNG</sequence>
<feature type="domain" description="Exonuclease VII large subunit C-terminal" evidence="7">
    <location>
        <begin position="122"/>
        <end position="436"/>
    </location>
</feature>
<keyword evidence="3 5" id="KW-0378">Hydrolase</keyword>
<comment type="subcellular location">
    <subcellularLocation>
        <location evidence="5 6">Cytoplasm</location>
    </subcellularLocation>
</comment>
<dbReference type="EMBL" id="VSIV01000140">
    <property type="protein sequence ID" value="TYB33495.1"/>
    <property type="molecule type" value="Genomic_DNA"/>
</dbReference>
<evidence type="ECO:0000259" key="7">
    <source>
        <dbReference type="Pfam" id="PF02601"/>
    </source>
</evidence>
<evidence type="ECO:0000256" key="2">
    <source>
        <dbReference type="ARBA" id="ARBA00022722"/>
    </source>
</evidence>
<dbReference type="Pfam" id="PF02601">
    <property type="entry name" value="Exonuc_VII_L"/>
    <property type="match status" value="1"/>
</dbReference>
<dbReference type="NCBIfam" id="TIGR00237">
    <property type="entry name" value="xseA"/>
    <property type="match status" value="1"/>
</dbReference>
<evidence type="ECO:0000313" key="10">
    <source>
        <dbReference type="Proteomes" id="UP000323337"/>
    </source>
</evidence>
<dbReference type="PANTHER" id="PTHR30008">
    <property type="entry name" value="EXODEOXYRIBONUCLEASE 7 LARGE SUBUNIT"/>
    <property type="match status" value="1"/>
</dbReference>
<gene>
    <name evidence="5 9" type="primary">xseA</name>
    <name evidence="9" type="ORF">FXF49_06180</name>
</gene>
<dbReference type="Pfam" id="PF13742">
    <property type="entry name" value="tRNA_anti_2"/>
    <property type="match status" value="1"/>
</dbReference>
<comment type="function">
    <text evidence="5">Bidirectionally degrades single-stranded DNA into large acid-insoluble oligonucleotides, which are then degraded further into small acid-soluble oligonucleotides.</text>
</comment>
<proteinExistence type="inferred from homology"/>
<comment type="caution">
    <text evidence="9">The sequence shown here is derived from an EMBL/GenBank/DDBJ whole genome shotgun (WGS) entry which is preliminary data.</text>
</comment>
<name>A0A5D0MNH8_FLESI</name>
<evidence type="ECO:0000313" key="9">
    <source>
        <dbReference type="EMBL" id="TYB33495.1"/>
    </source>
</evidence>
<evidence type="ECO:0000256" key="4">
    <source>
        <dbReference type="ARBA" id="ARBA00022839"/>
    </source>
</evidence>
<dbReference type="InterPro" id="IPR025824">
    <property type="entry name" value="OB-fold_nuc-bd_dom"/>
</dbReference>
<feature type="domain" description="OB-fold nucleic acid binding" evidence="8">
    <location>
        <begin position="4"/>
        <end position="99"/>
    </location>
</feature>
<dbReference type="RefSeq" id="WP_303701041.1">
    <property type="nucleotide sequence ID" value="NZ_VSIV01000140.1"/>
</dbReference>
<evidence type="ECO:0000256" key="6">
    <source>
        <dbReference type="RuleBase" id="RU004355"/>
    </source>
</evidence>
<dbReference type="GO" id="GO:0003676">
    <property type="term" value="F:nucleic acid binding"/>
    <property type="evidence" value="ECO:0007669"/>
    <property type="project" value="InterPro"/>
</dbReference>
<comment type="subunit">
    <text evidence="5">Heterooligomer composed of large and small subunits.</text>
</comment>
<comment type="catalytic activity">
    <reaction evidence="5 6">
        <text>Exonucleolytic cleavage in either 5'- to 3'- or 3'- to 5'-direction to yield nucleoside 5'-phosphates.</text>
        <dbReference type="EC" id="3.1.11.6"/>
    </reaction>
</comment>
<dbReference type="PANTHER" id="PTHR30008:SF0">
    <property type="entry name" value="EXODEOXYRIBONUCLEASE 7 LARGE SUBUNIT"/>
    <property type="match status" value="1"/>
</dbReference>
<evidence type="ECO:0000259" key="8">
    <source>
        <dbReference type="Pfam" id="PF13742"/>
    </source>
</evidence>
<reference evidence="9 10" key="1">
    <citation type="submission" date="2019-08" db="EMBL/GenBank/DDBJ databases">
        <title>Genomic characterization of a novel candidate phylum (ARYD3) from a high temperature, high salinity tertiary oil reservoir in north central Oklahoma, USA.</title>
        <authorList>
            <person name="Youssef N.H."/>
            <person name="Yadav A."/>
            <person name="Elshahed M.S."/>
        </authorList>
    </citation>
    <scope>NUCLEOTIDE SEQUENCE [LARGE SCALE GENOMIC DNA]</scope>
    <source>
        <strain evidence="9">ARYD1</strain>
    </source>
</reference>
<comment type="similarity">
    <text evidence="5 6">Belongs to the XseA family.</text>
</comment>
<dbReference type="GO" id="GO:0009318">
    <property type="term" value="C:exodeoxyribonuclease VII complex"/>
    <property type="evidence" value="ECO:0007669"/>
    <property type="project" value="UniProtKB-UniRule"/>
</dbReference>
<dbReference type="InterPro" id="IPR020579">
    <property type="entry name" value="Exonuc_VII_lsu_C"/>
</dbReference>
<dbReference type="GO" id="GO:0006308">
    <property type="term" value="P:DNA catabolic process"/>
    <property type="evidence" value="ECO:0007669"/>
    <property type="project" value="UniProtKB-UniRule"/>
</dbReference>
<organism evidence="9 10">
    <name type="scientific">Flexistipes sinusarabici</name>
    <dbReference type="NCBI Taxonomy" id="2352"/>
    <lineage>
        <taxon>Bacteria</taxon>
        <taxon>Pseudomonadati</taxon>
        <taxon>Deferribacterota</taxon>
        <taxon>Deferribacteres</taxon>
        <taxon>Deferribacterales</taxon>
        <taxon>Flexistipitaceae</taxon>
        <taxon>Flexistipes</taxon>
    </lineage>
</organism>
<dbReference type="AlphaFoldDB" id="A0A5D0MNH8"/>